<dbReference type="Gene3D" id="3.90.550.10">
    <property type="entry name" value="Spore Coat Polysaccharide Biosynthesis Protein SpsA, Chain A"/>
    <property type="match status" value="1"/>
</dbReference>
<reference evidence="3" key="1">
    <citation type="submission" date="2015-09" db="EMBL/GenBank/DDBJ databases">
        <authorList>
            <person name="Wibberg D."/>
        </authorList>
    </citation>
    <scope>NUCLEOTIDE SEQUENCE [LARGE SCALE GENOMIC DNA]</scope>
    <source>
        <strain evidence="3">SD1D</strain>
    </source>
</reference>
<sequence length="338" mass="39228">MKLLTAAIPCYNSAEYMRHAIDTLLSGGDDMEIIIVNDGSKDDTEKIGLEYQEKYPSIVRVISQENGGHGEAVNTGLANATGLYFKVVDSDDWVSEKALSEILAKLKELIADGNSPDLFLANYVYEKVGAKRKKVIHYNRALPKNQIFTWDDIMHFKQSQNILMHSAIYRTKLIKDCGLKLPKHTFYVDNIFVYQPLPYVKTMYYMDVNLYRYFIGRDDQSVNEKIMIKRIDQQLRVTKIMIESHNLAQIKSKKLRNYMIKYLSMMMAICSVFLIKEGSDESIAKKEALWEYLKNYDKWLYKRIRSHILGRSMNLPGKFGRRVVEVGYAITRKIYGFN</sequence>
<accession>A0A0K8J2K1</accession>
<dbReference type="PANTHER" id="PTHR22916">
    <property type="entry name" value="GLYCOSYLTRANSFERASE"/>
    <property type="match status" value="1"/>
</dbReference>
<dbReference type="SUPFAM" id="SSF53448">
    <property type="entry name" value="Nucleotide-diphospho-sugar transferases"/>
    <property type="match status" value="1"/>
</dbReference>
<keyword evidence="3" id="KW-1185">Reference proteome</keyword>
<protein>
    <recommendedName>
        <fullName evidence="1">Glycosyltransferase 2-like domain-containing protein</fullName>
    </recommendedName>
</protein>
<dbReference type="CDD" id="cd00761">
    <property type="entry name" value="Glyco_tranf_GTA_type"/>
    <property type="match status" value="1"/>
</dbReference>
<dbReference type="OrthoDB" id="396512at2"/>
<dbReference type="AlphaFoldDB" id="A0A0K8J2K1"/>
<proteinExistence type="predicted"/>
<dbReference type="RefSeq" id="WP_058257174.1">
    <property type="nucleotide sequence ID" value="NZ_DUPS01000002.1"/>
</dbReference>
<dbReference type="InterPro" id="IPR001173">
    <property type="entry name" value="Glyco_trans_2-like"/>
</dbReference>
<name>A0A0K8J2K1_9FIRM</name>
<dbReference type="Pfam" id="PF00535">
    <property type="entry name" value="Glycos_transf_2"/>
    <property type="match status" value="1"/>
</dbReference>
<dbReference type="PANTHER" id="PTHR22916:SF3">
    <property type="entry name" value="UDP-GLCNAC:BETAGAL BETA-1,3-N-ACETYLGLUCOSAMINYLTRANSFERASE-LIKE PROTEIN 1"/>
    <property type="match status" value="1"/>
</dbReference>
<dbReference type="KEGG" id="hsd:SD1D_0173"/>
<evidence type="ECO:0000313" key="3">
    <source>
        <dbReference type="Proteomes" id="UP000196053"/>
    </source>
</evidence>
<gene>
    <name evidence="2" type="ORF">SD1D_0173</name>
</gene>
<organism evidence="2 3">
    <name type="scientific">Herbinix luporum</name>
    <dbReference type="NCBI Taxonomy" id="1679721"/>
    <lineage>
        <taxon>Bacteria</taxon>
        <taxon>Bacillati</taxon>
        <taxon>Bacillota</taxon>
        <taxon>Clostridia</taxon>
        <taxon>Lachnospirales</taxon>
        <taxon>Lachnospiraceae</taxon>
        <taxon>Herbinix</taxon>
    </lineage>
</organism>
<evidence type="ECO:0000313" key="2">
    <source>
        <dbReference type="EMBL" id="CUH91727.1"/>
    </source>
</evidence>
<dbReference type="Proteomes" id="UP000196053">
    <property type="component" value="Chromosome I"/>
</dbReference>
<dbReference type="EMBL" id="LN879430">
    <property type="protein sequence ID" value="CUH91727.1"/>
    <property type="molecule type" value="Genomic_DNA"/>
</dbReference>
<dbReference type="GO" id="GO:0016758">
    <property type="term" value="F:hexosyltransferase activity"/>
    <property type="evidence" value="ECO:0007669"/>
    <property type="project" value="UniProtKB-ARBA"/>
</dbReference>
<feature type="domain" description="Glycosyltransferase 2-like" evidence="1">
    <location>
        <begin position="7"/>
        <end position="168"/>
    </location>
</feature>
<evidence type="ECO:0000259" key="1">
    <source>
        <dbReference type="Pfam" id="PF00535"/>
    </source>
</evidence>
<dbReference type="InterPro" id="IPR029044">
    <property type="entry name" value="Nucleotide-diphossugar_trans"/>
</dbReference>